<dbReference type="Pfam" id="PF14594">
    <property type="entry name" value="Sipho_Gp37"/>
    <property type="match status" value="1"/>
</dbReference>
<evidence type="ECO:0000313" key="2">
    <source>
        <dbReference type="EMBL" id="UVK59759.1"/>
    </source>
</evidence>
<feature type="domain" description="Gp28/Gp37-like" evidence="1">
    <location>
        <begin position="35"/>
        <end position="526"/>
    </location>
</feature>
<organism evidence="2 3">
    <name type="scientific">Gordonia phage Aleemily</name>
    <dbReference type="NCBI Taxonomy" id="2965181"/>
    <lineage>
        <taxon>Viruses</taxon>
        <taxon>Duplodnaviria</taxon>
        <taxon>Heunggongvirae</taxon>
        <taxon>Uroviricota</taxon>
        <taxon>Caudoviricetes</taxon>
        <taxon>Kruegerviridae</taxon>
        <taxon>Cafassovirus</taxon>
        <taxon>Cafassovirus aleemily</taxon>
    </lineage>
</organism>
<evidence type="ECO:0000259" key="1">
    <source>
        <dbReference type="Pfam" id="PF14594"/>
    </source>
</evidence>
<name>A0A9E7QBV9_9CAUD</name>
<keyword evidence="3" id="KW-1185">Reference proteome</keyword>
<dbReference type="EMBL" id="ON970578">
    <property type="protein sequence ID" value="UVK59759.1"/>
    <property type="molecule type" value="Genomic_DNA"/>
</dbReference>
<gene>
    <name evidence="2" type="primary">19</name>
    <name evidence="2" type="ORF">SEA_ALEEMILY_19</name>
</gene>
<reference evidence="2" key="1">
    <citation type="submission" date="2022-07" db="EMBL/GenBank/DDBJ databases">
        <authorList>
            <person name="Basulto B.M."/>
            <person name="Goecke B.E."/>
            <person name="Engstrom E.M."/>
            <person name="Moore Y."/>
            <person name="Pitman H.D."/>
            <person name="Schroeder M.D."/>
            <person name="Simpson G.E."/>
            <person name="Welch N."/>
            <person name="Tibbetts T.J."/>
            <person name="Butela K.A."/>
            <person name="Garlena R.A."/>
            <person name="Russell D.A."/>
            <person name="Jacobs-Sera D."/>
            <person name="Hatfull G.F."/>
        </authorList>
    </citation>
    <scope>NUCLEOTIDE SEQUENCE</scope>
</reference>
<accession>A0A9E7QBV9</accession>
<sequence length="554" mass="61874">MSVSTATKGRLDMRWVIHKQNRQARRARRITKPIIRLWDGNWVYRGRVSNAISVNFQFKYNATGVAVIELPLDSFLAAWVLDIDNRTTNIHITMDKDGARWGGRMKSAEVQINSDGTEQIVLTFAHDFEELNYILAWCNPFLPAIVQFPRLFALAGPSIYMLKLALFLNLLRLFTNLWALPDDPLDPEEWVSGLDMRNWPIVIKPQPLLSDSSMWSVLSSRFKTWVEMGQDALDDGQLMVVCRRWLTGDPPPWGNFTPRHGALVIDIVDKSGYYSPEGTFTGGDLFNGFKRTVAQFADDFLTETLDSVVDDYEETQYLVQDWMGTTPVKPWVRLRCGGARSPVRTASFTITPPTAVQIVGGGQSPYGVNEGISAAITGGLGAVGATFMFSALGSVVDTVAKPLYTDTIAAWMSYKHLIRAQKAGWSHYQEFRADSSSKAYMLSSALLMRTALWATRGTFTHKVEVDSGAMPYLIGDNGEGHFFLGDRIGTTVRGAPRGKLFVDQVTEMTFKYDRKTTPGWEFIVGDAKAAEQPQVRLMRKIKGITGTLHDLGVL</sequence>
<evidence type="ECO:0000313" key="3">
    <source>
        <dbReference type="Proteomes" id="UP001059192"/>
    </source>
</evidence>
<dbReference type="InterPro" id="IPR029432">
    <property type="entry name" value="Gp28/Gp37-like_dom"/>
</dbReference>
<proteinExistence type="predicted"/>
<protein>
    <submittedName>
        <fullName evidence="2">Minor tail protein</fullName>
    </submittedName>
</protein>
<dbReference type="Proteomes" id="UP001059192">
    <property type="component" value="Segment"/>
</dbReference>